<feature type="compositionally biased region" description="Low complexity" evidence="7">
    <location>
        <begin position="548"/>
        <end position="584"/>
    </location>
</feature>
<dbReference type="GO" id="GO:0009986">
    <property type="term" value="C:cell surface"/>
    <property type="evidence" value="ECO:0007669"/>
    <property type="project" value="TreeGrafter"/>
</dbReference>
<dbReference type="InterPro" id="IPR010335">
    <property type="entry name" value="Mesothelin"/>
</dbReference>
<feature type="compositionally biased region" description="Pro residues" evidence="7">
    <location>
        <begin position="609"/>
        <end position="620"/>
    </location>
</feature>
<evidence type="ECO:0000256" key="6">
    <source>
        <dbReference type="ARBA" id="ARBA00023180"/>
    </source>
</evidence>
<keyword evidence="4" id="KW-0130">Cell adhesion</keyword>
<protein>
    <submittedName>
        <fullName evidence="8">MSLNL protein</fullName>
    </submittedName>
</protein>
<gene>
    <name evidence="8" type="primary">Mslnl</name>
    <name evidence="8" type="ORF">LOPRUF_R14835</name>
</gene>
<feature type="non-terminal residue" evidence="8">
    <location>
        <position position="1"/>
    </location>
</feature>
<evidence type="ECO:0000313" key="8">
    <source>
        <dbReference type="EMBL" id="NXE13458.1"/>
    </source>
</evidence>
<evidence type="ECO:0000256" key="5">
    <source>
        <dbReference type="ARBA" id="ARBA00023136"/>
    </source>
</evidence>
<proteinExistence type="inferred from homology"/>
<dbReference type="GO" id="GO:0016020">
    <property type="term" value="C:membrane"/>
    <property type="evidence" value="ECO:0007669"/>
    <property type="project" value="UniProtKB-SubCell"/>
</dbReference>
<evidence type="ECO:0000256" key="2">
    <source>
        <dbReference type="ARBA" id="ARBA00011016"/>
    </source>
</evidence>
<feature type="compositionally biased region" description="Low complexity" evidence="7">
    <location>
        <begin position="626"/>
        <end position="649"/>
    </location>
</feature>
<dbReference type="Proteomes" id="UP000533896">
    <property type="component" value="Unassembled WGS sequence"/>
</dbReference>
<dbReference type="AlphaFoldDB" id="A0A7K8K8W6"/>
<feature type="non-terminal residue" evidence="8">
    <location>
        <position position="666"/>
    </location>
</feature>
<reference evidence="8 9" key="1">
    <citation type="submission" date="2019-09" db="EMBL/GenBank/DDBJ databases">
        <title>Bird 10,000 Genomes (B10K) Project - Family phase.</title>
        <authorList>
            <person name="Zhang G."/>
        </authorList>
    </citation>
    <scope>NUCLEOTIDE SEQUENCE [LARGE SCALE GENOMIC DNA]</scope>
    <source>
        <strain evidence="8">B10K-CU-031-23</strain>
    </source>
</reference>
<evidence type="ECO:0000256" key="3">
    <source>
        <dbReference type="ARBA" id="ARBA00022729"/>
    </source>
</evidence>
<feature type="compositionally biased region" description="Polar residues" evidence="7">
    <location>
        <begin position="588"/>
        <end position="597"/>
    </location>
</feature>
<comment type="similarity">
    <text evidence="2">Belongs to the mesothelin family.</text>
</comment>
<dbReference type="OrthoDB" id="9909579at2759"/>
<evidence type="ECO:0000256" key="7">
    <source>
        <dbReference type="SAM" id="MobiDB-lite"/>
    </source>
</evidence>
<evidence type="ECO:0000313" key="9">
    <source>
        <dbReference type="Proteomes" id="UP000533896"/>
    </source>
</evidence>
<name>A0A7K8K8W6_9AVES</name>
<dbReference type="PANTHER" id="PTHR23412:SF15">
    <property type="entry name" value="MESOTHELIN-LIKE PROTEIN"/>
    <property type="match status" value="1"/>
</dbReference>
<dbReference type="InterPro" id="IPR026664">
    <property type="entry name" value="Stereocilin-rel"/>
</dbReference>
<keyword evidence="6" id="KW-0325">Glycoprotein</keyword>
<evidence type="ECO:0000256" key="1">
    <source>
        <dbReference type="ARBA" id="ARBA00004370"/>
    </source>
</evidence>
<dbReference type="GO" id="GO:0007160">
    <property type="term" value="P:cell-matrix adhesion"/>
    <property type="evidence" value="ECO:0007669"/>
    <property type="project" value="TreeGrafter"/>
</dbReference>
<sequence>PPRSLLASTLRDFQCIPAGDLPAADVLAFAQGLRNETAELSGAQLSCLARLLAAKNLTADFGGYPPDLLLFFDLAEVRGGTCGAFYARASRGNLDLLPRGSARRTGLLRGALACLGVRSSRLRPEQLGSLGALVCDMEPETITASDPGVLENLKLCPALTRAQRDALNAVLLGGGTLYRHPSSWDVQTLQSLGPLMLALSQPTLSLVAQAVREAFGRSIVAAYGTQGRSQREKSLTLLRAFATASASSPPRLKRSADCCLSAPIAAGTVSDPCLLLNYDTSEQFDLCLSNEVLKANLKPLLGQPLPVQYLRVVKKKLEQIYPSGIPEEQLRVLGPLSRQYTAEEIGLWPVTSSETLAALLNPSDGKWGAAQVQQLLSRYLALGGTLTGPLLRKIGGRNLCNLQEEQLKQIPPEAIASAGQLNISSCSQAKKDRLYRKAQGAFAGQAGVPRAYYCRIRPYLGGAPAEDLKDLAQAGVAVDMDMDTFLALNPDELQKLSVTDVKNLLGENLPYLKAAENETSVLRWVQGQSQRELDCILGIGLHGGMEEPGPTGTATPPGPTTSASITPTATVPTPTTLPTVPTPVAISSHPTANSSTAPHKAPTPTAISPTPPKMTPPKSTPPHTYTPVPSTAGSPAATSTARPAPTTTSIVPCSIHPPATPNKATP</sequence>
<evidence type="ECO:0000256" key="4">
    <source>
        <dbReference type="ARBA" id="ARBA00022889"/>
    </source>
</evidence>
<accession>A0A7K8K8W6</accession>
<keyword evidence="9" id="KW-1185">Reference proteome</keyword>
<keyword evidence="5" id="KW-0472">Membrane</keyword>
<keyword evidence="3" id="KW-0732">Signal</keyword>
<comment type="caution">
    <text evidence="8">The sequence shown here is derived from an EMBL/GenBank/DDBJ whole genome shotgun (WGS) entry which is preliminary data.</text>
</comment>
<feature type="region of interest" description="Disordered" evidence="7">
    <location>
        <begin position="543"/>
        <end position="666"/>
    </location>
</feature>
<dbReference type="PANTHER" id="PTHR23412">
    <property type="entry name" value="STEREOCILIN RELATED"/>
    <property type="match status" value="1"/>
</dbReference>
<dbReference type="EMBL" id="VWYV01001066">
    <property type="protein sequence ID" value="NXE13458.1"/>
    <property type="molecule type" value="Genomic_DNA"/>
</dbReference>
<dbReference type="Pfam" id="PF06060">
    <property type="entry name" value="Mesothelin"/>
    <property type="match status" value="1"/>
</dbReference>
<comment type="subcellular location">
    <subcellularLocation>
        <location evidence="1">Membrane</location>
    </subcellularLocation>
</comment>
<organism evidence="8 9">
    <name type="scientific">Lophotis ruficrista</name>
    <dbReference type="NCBI Taxonomy" id="172689"/>
    <lineage>
        <taxon>Eukaryota</taxon>
        <taxon>Metazoa</taxon>
        <taxon>Chordata</taxon>
        <taxon>Craniata</taxon>
        <taxon>Vertebrata</taxon>
        <taxon>Euteleostomi</taxon>
        <taxon>Archelosauria</taxon>
        <taxon>Archosauria</taxon>
        <taxon>Dinosauria</taxon>
        <taxon>Saurischia</taxon>
        <taxon>Theropoda</taxon>
        <taxon>Coelurosauria</taxon>
        <taxon>Aves</taxon>
        <taxon>Neognathae</taxon>
        <taxon>Neoaves</taxon>
        <taxon>Otidimorphae</taxon>
        <taxon>Otidiformes</taxon>
        <taxon>Otididae</taxon>
        <taxon>Lophotis</taxon>
    </lineage>
</organism>